<sequence length="147" mass="15837">MDGSAPESSDLLEKVLLPVAHEDDAAKTARALEPYDPTGVTALHVVEKGGGAPDKTPVEQSEEIAAESFAAVRRVFPDADDHTAYARNVVEAIFEAADEVDATAIAYRSRGGNRLLQFLSGDRSLKLVTRARRPVIALPVEERKESP</sequence>
<dbReference type="Pfam" id="PF00582">
    <property type="entry name" value="Usp"/>
    <property type="match status" value="1"/>
</dbReference>
<evidence type="ECO:0000259" key="1">
    <source>
        <dbReference type="Pfam" id="PF00582"/>
    </source>
</evidence>
<dbReference type="InterPro" id="IPR014729">
    <property type="entry name" value="Rossmann-like_a/b/a_fold"/>
</dbReference>
<dbReference type="Proteomes" id="UP000011602">
    <property type="component" value="Unassembled WGS sequence"/>
</dbReference>
<keyword evidence="3" id="KW-1185">Reference proteome</keyword>
<accession>L9X7M0</accession>
<feature type="domain" description="UspA" evidence="1">
    <location>
        <begin position="14"/>
        <end position="138"/>
    </location>
</feature>
<proteinExistence type="predicted"/>
<dbReference type="InterPro" id="IPR006016">
    <property type="entry name" value="UspA"/>
</dbReference>
<organism evidence="2 3">
    <name type="scientific">Natronolimnohabitans innermongolicus JCM 12255</name>
    <dbReference type="NCBI Taxonomy" id="1227499"/>
    <lineage>
        <taxon>Archaea</taxon>
        <taxon>Methanobacteriati</taxon>
        <taxon>Methanobacteriota</taxon>
        <taxon>Stenosarchaea group</taxon>
        <taxon>Halobacteria</taxon>
        <taxon>Halobacteriales</taxon>
        <taxon>Natrialbaceae</taxon>
        <taxon>Natronolimnohabitans</taxon>
    </lineage>
</organism>
<dbReference type="RefSeq" id="WP_007259074.1">
    <property type="nucleotide sequence ID" value="NZ_AOHZ01000041.1"/>
</dbReference>
<name>L9X7M0_9EURY</name>
<evidence type="ECO:0000313" key="2">
    <source>
        <dbReference type="EMBL" id="ELY57587.1"/>
    </source>
</evidence>
<dbReference type="OrthoDB" id="202478at2157"/>
<dbReference type="Gene3D" id="3.40.50.620">
    <property type="entry name" value="HUPs"/>
    <property type="match status" value="1"/>
</dbReference>
<protein>
    <submittedName>
        <fullName evidence="2">UspA domain protein</fullName>
    </submittedName>
</protein>
<reference evidence="2 3" key="1">
    <citation type="journal article" date="2014" name="PLoS Genet.">
        <title>Phylogenetically driven sequencing of extremely halophilic archaea reveals strategies for static and dynamic osmo-response.</title>
        <authorList>
            <person name="Becker E.A."/>
            <person name="Seitzer P.M."/>
            <person name="Tritt A."/>
            <person name="Larsen D."/>
            <person name="Krusor M."/>
            <person name="Yao A.I."/>
            <person name="Wu D."/>
            <person name="Madern D."/>
            <person name="Eisen J.A."/>
            <person name="Darling A.E."/>
            <person name="Facciotti M.T."/>
        </authorList>
    </citation>
    <scope>NUCLEOTIDE SEQUENCE [LARGE SCALE GENOMIC DNA]</scope>
    <source>
        <strain evidence="2 3">JCM 12255</strain>
    </source>
</reference>
<dbReference type="PATRIC" id="fig|1227499.3.peg.1801"/>
<dbReference type="AlphaFoldDB" id="L9X7M0"/>
<comment type="caution">
    <text evidence="2">The sequence shown here is derived from an EMBL/GenBank/DDBJ whole genome shotgun (WGS) entry which is preliminary data.</text>
</comment>
<dbReference type="STRING" id="1227499.C493_08896"/>
<dbReference type="SUPFAM" id="SSF52402">
    <property type="entry name" value="Adenine nucleotide alpha hydrolases-like"/>
    <property type="match status" value="1"/>
</dbReference>
<gene>
    <name evidence="2" type="ORF">C493_08896</name>
</gene>
<dbReference type="EMBL" id="AOHZ01000041">
    <property type="protein sequence ID" value="ELY57587.1"/>
    <property type="molecule type" value="Genomic_DNA"/>
</dbReference>
<dbReference type="eggNOG" id="arCOG00450">
    <property type="taxonomic scope" value="Archaea"/>
</dbReference>
<evidence type="ECO:0000313" key="3">
    <source>
        <dbReference type="Proteomes" id="UP000011602"/>
    </source>
</evidence>